<evidence type="ECO:0000256" key="5">
    <source>
        <dbReference type="ARBA" id="ARBA00023157"/>
    </source>
</evidence>
<protein>
    <recommendedName>
        <fullName evidence="9">Epidermal patterning factor-like protein</fullName>
    </recommendedName>
</protein>
<dbReference type="GO" id="GO:0010052">
    <property type="term" value="P:guard cell differentiation"/>
    <property type="evidence" value="ECO:0007669"/>
    <property type="project" value="TreeGrafter"/>
</dbReference>
<keyword evidence="5" id="KW-1015">Disulfide bond</keyword>
<sequence>MRGFWPSSALSSSKLRVFILFFVCMRACERDKLSALCASSHTGSGNPRYRYAETVKEHASQDSFKRSLAQSRKVFLMKVAVIEGNTPRDGVNAVGSKPPSCISKCNGCHPCVPLRISVPPGNPSLSEYYPEAWRCKCHGKFYMP</sequence>
<dbReference type="Pfam" id="PF17181">
    <property type="entry name" value="EPF"/>
    <property type="match status" value="1"/>
</dbReference>
<evidence type="ECO:0000256" key="3">
    <source>
        <dbReference type="ARBA" id="ARBA00022525"/>
    </source>
</evidence>
<evidence type="ECO:0000256" key="6">
    <source>
        <dbReference type="SAM" id="SignalP"/>
    </source>
</evidence>
<organism evidence="7 8">
    <name type="scientific">Ceratopteris richardii</name>
    <name type="common">Triangle waterfern</name>
    <dbReference type="NCBI Taxonomy" id="49495"/>
    <lineage>
        <taxon>Eukaryota</taxon>
        <taxon>Viridiplantae</taxon>
        <taxon>Streptophyta</taxon>
        <taxon>Embryophyta</taxon>
        <taxon>Tracheophyta</taxon>
        <taxon>Polypodiopsida</taxon>
        <taxon>Polypodiidae</taxon>
        <taxon>Polypodiales</taxon>
        <taxon>Pteridineae</taxon>
        <taxon>Pteridaceae</taxon>
        <taxon>Parkerioideae</taxon>
        <taxon>Ceratopteris</taxon>
    </lineage>
</organism>
<name>A0A8T2T6H6_CERRI</name>
<dbReference type="PANTHER" id="PTHR33109">
    <property type="entry name" value="EPIDERMAL PATTERNING FACTOR-LIKE PROTEIN 4"/>
    <property type="match status" value="1"/>
</dbReference>
<dbReference type="InterPro" id="IPR039455">
    <property type="entry name" value="EPFL"/>
</dbReference>
<proteinExistence type="inferred from homology"/>
<feature type="chain" id="PRO_5035753765" description="Epidermal patterning factor-like protein" evidence="6">
    <location>
        <begin position="31"/>
        <end position="144"/>
    </location>
</feature>
<evidence type="ECO:0000256" key="2">
    <source>
        <dbReference type="ARBA" id="ARBA00008127"/>
    </source>
</evidence>
<keyword evidence="3" id="KW-0964">Secreted</keyword>
<accession>A0A8T2T6H6</accession>
<keyword evidence="4 6" id="KW-0732">Signal</keyword>
<dbReference type="PANTHER" id="PTHR33109:SF4">
    <property type="entry name" value="EPIDERMAL PATTERNING FACTOR-LIKE PROTEIN 6"/>
    <property type="match status" value="1"/>
</dbReference>
<dbReference type="AlphaFoldDB" id="A0A8T2T6H6"/>
<keyword evidence="8" id="KW-1185">Reference proteome</keyword>
<evidence type="ECO:0000313" key="7">
    <source>
        <dbReference type="EMBL" id="KAH7404780.1"/>
    </source>
</evidence>
<dbReference type="GO" id="GO:0005576">
    <property type="term" value="C:extracellular region"/>
    <property type="evidence" value="ECO:0007669"/>
    <property type="project" value="UniProtKB-SubCell"/>
</dbReference>
<dbReference type="OrthoDB" id="1937916at2759"/>
<gene>
    <name evidence="7" type="ORF">KP509_15G042300</name>
</gene>
<comment type="subcellular location">
    <subcellularLocation>
        <location evidence="1">Secreted</location>
    </subcellularLocation>
</comment>
<evidence type="ECO:0000256" key="4">
    <source>
        <dbReference type="ARBA" id="ARBA00022729"/>
    </source>
</evidence>
<dbReference type="Proteomes" id="UP000825935">
    <property type="component" value="Chromosome 15"/>
</dbReference>
<feature type="signal peptide" evidence="6">
    <location>
        <begin position="1"/>
        <end position="30"/>
    </location>
</feature>
<comment type="similarity">
    <text evidence="2">Belongs to the plant cysteine rich small secretory peptide family. Epidermal patterning factor subfamily.</text>
</comment>
<evidence type="ECO:0000256" key="1">
    <source>
        <dbReference type="ARBA" id="ARBA00004613"/>
    </source>
</evidence>
<dbReference type="EMBL" id="CM035420">
    <property type="protein sequence ID" value="KAH7404780.1"/>
    <property type="molecule type" value="Genomic_DNA"/>
</dbReference>
<evidence type="ECO:0000313" key="8">
    <source>
        <dbReference type="Proteomes" id="UP000825935"/>
    </source>
</evidence>
<comment type="caution">
    <text evidence="7">The sequence shown here is derived from an EMBL/GenBank/DDBJ whole genome shotgun (WGS) entry which is preliminary data.</text>
</comment>
<evidence type="ECO:0008006" key="9">
    <source>
        <dbReference type="Google" id="ProtNLM"/>
    </source>
</evidence>
<reference evidence="7" key="1">
    <citation type="submission" date="2021-08" db="EMBL/GenBank/DDBJ databases">
        <title>WGS assembly of Ceratopteris richardii.</title>
        <authorList>
            <person name="Marchant D.B."/>
            <person name="Chen G."/>
            <person name="Jenkins J."/>
            <person name="Shu S."/>
            <person name="Leebens-Mack J."/>
            <person name="Grimwood J."/>
            <person name="Schmutz J."/>
            <person name="Soltis P."/>
            <person name="Soltis D."/>
            <person name="Chen Z.-H."/>
        </authorList>
    </citation>
    <scope>NUCLEOTIDE SEQUENCE</scope>
    <source>
        <strain evidence="7">Whitten #5841</strain>
        <tissue evidence="7">Leaf</tissue>
    </source>
</reference>